<dbReference type="PANTHER" id="PTHR12203:SF107">
    <property type="entry name" value="GLYCOSYL TRANSFERASE CAP10 DOMAIN-CONTAINING PROTEIN"/>
    <property type="match status" value="1"/>
</dbReference>
<feature type="signal peptide" evidence="1">
    <location>
        <begin position="1"/>
        <end position="24"/>
    </location>
</feature>
<organism evidence="3 4">
    <name type="scientific">Salinomyces thailandicus</name>
    <dbReference type="NCBI Taxonomy" id="706561"/>
    <lineage>
        <taxon>Eukaryota</taxon>
        <taxon>Fungi</taxon>
        <taxon>Dikarya</taxon>
        <taxon>Ascomycota</taxon>
        <taxon>Pezizomycotina</taxon>
        <taxon>Dothideomycetes</taxon>
        <taxon>Dothideomycetidae</taxon>
        <taxon>Mycosphaerellales</taxon>
        <taxon>Teratosphaeriaceae</taxon>
        <taxon>Salinomyces</taxon>
    </lineage>
</organism>
<dbReference type="InterPro" id="IPR006598">
    <property type="entry name" value="CAP10"/>
</dbReference>
<evidence type="ECO:0000313" key="4">
    <source>
        <dbReference type="Proteomes" id="UP000308549"/>
    </source>
</evidence>
<dbReference type="Proteomes" id="UP000308549">
    <property type="component" value="Unassembled WGS sequence"/>
</dbReference>
<dbReference type="OrthoDB" id="202415at2759"/>
<dbReference type="Pfam" id="PF05686">
    <property type="entry name" value="Glyco_transf_90"/>
    <property type="match status" value="1"/>
</dbReference>
<evidence type="ECO:0000256" key="1">
    <source>
        <dbReference type="SAM" id="SignalP"/>
    </source>
</evidence>
<evidence type="ECO:0000259" key="2">
    <source>
        <dbReference type="SMART" id="SM00672"/>
    </source>
</evidence>
<feature type="domain" description="Glycosyl transferase CAP10" evidence="2">
    <location>
        <begin position="163"/>
        <end position="387"/>
    </location>
</feature>
<dbReference type="InterPro" id="IPR051091">
    <property type="entry name" value="O-Glucosyltr/Glycosyltrsf_90"/>
</dbReference>
<dbReference type="PANTHER" id="PTHR12203">
    <property type="entry name" value="KDEL LYS-ASP-GLU-LEU CONTAINING - RELATED"/>
    <property type="match status" value="1"/>
</dbReference>
<sequence length="407" mass="47284">MHPAFWKGLSAVLLLCLLIQQYPSSSWWAKHHGRQLASTQELLDYNDTAPTEPPKWDFDWQRDGNNHSLSAAQCDEAFPRLYHEIDRSMAYWRERDLNTQSLELYEGNEAGLRVLVRDGQLRVLQTKGMYRDDFRQRVTAVLHQVYRAITAAEGTDAGFHNTELTFIVDDWPNFPQDGRDLAALSFTRNISNRDHDRAWLMPEFNFWAAVPSAGAFADMQAKARQYDLAIAEKVQKAVWRGVEWTNQEVRGALLAQSADQSWADVRKMTWSNTTDFLPLHELCRYAYVVNTEGRSWSSRLTHLLNCDSVPIIHDITWTAHYYHLLHPVVNYISVHRNFSDLGHQIEYYKEHRESRQRIADAARTMFRERYTTPAAAACYWRRLLRSWSSVAAIAPREAQGIAFEEFV</sequence>
<evidence type="ECO:0000313" key="3">
    <source>
        <dbReference type="EMBL" id="TKA32444.1"/>
    </source>
</evidence>
<comment type="caution">
    <text evidence="3">The sequence shown here is derived from an EMBL/GenBank/DDBJ whole genome shotgun (WGS) entry which is preliminary data.</text>
</comment>
<name>A0A4U0UB48_9PEZI</name>
<gene>
    <name evidence="3" type="ORF">B0A50_01552</name>
</gene>
<dbReference type="EMBL" id="NAJL01000005">
    <property type="protein sequence ID" value="TKA32444.1"/>
    <property type="molecule type" value="Genomic_DNA"/>
</dbReference>
<keyword evidence="4" id="KW-1185">Reference proteome</keyword>
<feature type="chain" id="PRO_5020680882" description="Glycosyl transferase CAP10 domain-containing protein" evidence="1">
    <location>
        <begin position="25"/>
        <end position="407"/>
    </location>
</feature>
<protein>
    <recommendedName>
        <fullName evidence="2">Glycosyl transferase CAP10 domain-containing protein</fullName>
    </recommendedName>
</protein>
<accession>A0A4U0UB48</accession>
<reference evidence="3 4" key="1">
    <citation type="submission" date="2017-03" db="EMBL/GenBank/DDBJ databases">
        <title>Genomes of endolithic fungi from Antarctica.</title>
        <authorList>
            <person name="Coleine C."/>
            <person name="Masonjones S."/>
            <person name="Stajich J.E."/>
        </authorList>
    </citation>
    <scope>NUCLEOTIDE SEQUENCE [LARGE SCALE GENOMIC DNA]</scope>
    <source>
        <strain evidence="3 4">CCFEE 6315</strain>
    </source>
</reference>
<dbReference type="AlphaFoldDB" id="A0A4U0UB48"/>
<keyword evidence="1" id="KW-0732">Signal</keyword>
<proteinExistence type="predicted"/>
<dbReference type="SMART" id="SM00672">
    <property type="entry name" value="CAP10"/>
    <property type="match status" value="1"/>
</dbReference>